<evidence type="ECO:0000256" key="1">
    <source>
        <dbReference type="ARBA" id="ARBA00010638"/>
    </source>
</evidence>
<dbReference type="Gene3D" id="3.40.50.10420">
    <property type="entry name" value="NagB/RpiA/CoA transferase-like"/>
    <property type="match status" value="1"/>
</dbReference>
<evidence type="ECO:0000256" key="4">
    <source>
        <dbReference type="PIRSR" id="PIRSR006806-1"/>
    </source>
</evidence>
<dbReference type="InterPro" id="IPR002698">
    <property type="entry name" value="FTHF_cligase"/>
</dbReference>
<dbReference type="GO" id="GO:0030272">
    <property type="term" value="F:5-formyltetrahydrofolate cyclo-ligase activity"/>
    <property type="evidence" value="ECO:0007669"/>
    <property type="project" value="UniProtKB-EC"/>
</dbReference>
<keyword evidence="5" id="KW-0460">Magnesium</keyword>
<accession>A0A1S2LXH8</accession>
<feature type="binding site" evidence="4">
    <location>
        <begin position="4"/>
        <end position="8"/>
    </location>
    <ligand>
        <name>ATP</name>
        <dbReference type="ChEBI" id="CHEBI:30616"/>
    </ligand>
</feature>
<dbReference type="SUPFAM" id="SSF100950">
    <property type="entry name" value="NagB/RpiA/CoA transferase-like"/>
    <property type="match status" value="1"/>
</dbReference>
<evidence type="ECO:0000256" key="2">
    <source>
        <dbReference type="ARBA" id="ARBA00022741"/>
    </source>
</evidence>
<proteinExistence type="inferred from homology"/>
<dbReference type="Proteomes" id="UP000180098">
    <property type="component" value="Unassembled WGS sequence"/>
</dbReference>
<keyword evidence="5" id="KW-0479">Metal-binding</keyword>
<dbReference type="GO" id="GO:0046872">
    <property type="term" value="F:metal ion binding"/>
    <property type="evidence" value="ECO:0007669"/>
    <property type="project" value="UniProtKB-KW"/>
</dbReference>
<dbReference type="GO" id="GO:0035999">
    <property type="term" value="P:tetrahydrofolate interconversion"/>
    <property type="evidence" value="ECO:0007669"/>
    <property type="project" value="TreeGrafter"/>
</dbReference>
<dbReference type="InterPro" id="IPR037171">
    <property type="entry name" value="NagB/RpiA_transferase-like"/>
</dbReference>
<dbReference type="Pfam" id="PF01812">
    <property type="entry name" value="5-FTHF_cyc-lig"/>
    <property type="match status" value="1"/>
</dbReference>
<evidence type="ECO:0000256" key="3">
    <source>
        <dbReference type="ARBA" id="ARBA00022840"/>
    </source>
</evidence>
<feature type="binding site" evidence="4">
    <location>
        <position position="55"/>
    </location>
    <ligand>
        <name>substrate</name>
    </ligand>
</feature>
<dbReference type="PANTHER" id="PTHR23407:SF1">
    <property type="entry name" value="5-FORMYLTETRAHYDROFOLATE CYCLO-LIGASE"/>
    <property type="match status" value="1"/>
</dbReference>
<comment type="catalytic activity">
    <reaction evidence="5">
        <text>(6S)-5-formyl-5,6,7,8-tetrahydrofolate + ATP = (6R)-5,10-methenyltetrahydrofolate + ADP + phosphate</text>
        <dbReference type="Rhea" id="RHEA:10488"/>
        <dbReference type="ChEBI" id="CHEBI:30616"/>
        <dbReference type="ChEBI" id="CHEBI:43474"/>
        <dbReference type="ChEBI" id="CHEBI:57455"/>
        <dbReference type="ChEBI" id="CHEBI:57457"/>
        <dbReference type="ChEBI" id="CHEBI:456216"/>
        <dbReference type="EC" id="6.3.3.2"/>
    </reaction>
</comment>
<dbReference type="EC" id="6.3.3.2" evidence="5"/>
<dbReference type="NCBIfam" id="TIGR02727">
    <property type="entry name" value="MTHFS_bact"/>
    <property type="match status" value="1"/>
</dbReference>
<dbReference type="AlphaFoldDB" id="A0A1S2LXH8"/>
<gene>
    <name evidence="6" type="ORF">BKP35_03695</name>
</gene>
<dbReference type="PANTHER" id="PTHR23407">
    <property type="entry name" value="ATPASE INHIBITOR/5-FORMYLTETRAHYDROFOLATE CYCLO-LIGASE"/>
    <property type="match status" value="1"/>
</dbReference>
<keyword evidence="7" id="KW-1185">Reference proteome</keyword>
<feature type="binding site" evidence="4">
    <location>
        <begin position="134"/>
        <end position="142"/>
    </location>
    <ligand>
        <name>ATP</name>
        <dbReference type="ChEBI" id="CHEBI:30616"/>
    </ligand>
</feature>
<keyword evidence="3 4" id="KW-0067">ATP-binding</keyword>
<keyword evidence="2 4" id="KW-0547">Nucleotide-binding</keyword>
<evidence type="ECO:0000313" key="6">
    <source>
        <dbReference type="EMBL" id="OIJ16095.1"/>
    </source>
</evidence>
<keyword evidence="6" id="KW-0436">Ligase</keyword>
<dbReference type="InterPro" id="IPR024185">
    <property type="entry name" value="FTHF_cligase-like_sf"/>
</dbReference>
<dbReference type="GO" id="GO:0009396">
    <property type="term" value="P:folic acid-containing compound biosynthetic process"/>
    <property type="evidence" value="ECO:0007669"/>
    <property type="project" value="TreeGrafter"/>
</dbReference>
<dbReference type="EMBL" id="MLQQ01000001">
    <property type="protein sequence ID" value="OIJ16095.1"/>
    <property type="molecule type" value="Genomic_DNA"/>
</dbReference>
<organism evidence="6 7">
    <name type="scientific">Anaerobacillus arseniciselenatis</name>
    <dbReference type="NCBI Taxonomy" id="85682"/>
    <lineage>
        <taxon>Bacteria</taxon>
        <taxon>Bacillati</taxon>
        <taxon>Bacillota</taxon>
        <taxon>Bacilli</taxon>
        <taxon>Bacillales</taxon>
        <taxon>Bacillaceae</taxon>
        <taxon>Anaerobacillus</taxon>
    </lineage>
</organism>
<comment type="cofactor">
    <cofactor evidence="5">
        <name>Mg(2+)</name>
        <dbReference type="ChEBI" id="CHEBI:18420"/>
    </cofactor>
</comment>
<dbReference type="GO" id="GO:0005524">
    <property type="term" value="F:ATP binding"/>
    <property type="evidence" value="ECO:0007669"/>
    <property type="project" value="UniProtKB-KW"/>
</dbReference>
<comment type="caution">
    <text evidence="6">The sequence shown here is derived from an EMBL/GenBank/DDBJ whole genome shotgun (WGS) entry which is preliminary data.</text>
</comment>
<feature type="binding site" evidence="4">
    <location>
        <position position="50"/>
    </location>
    <ligand>
        <name>substrate</name>
    </ligand>
</feature>
<dbReference type="PIRSF" id="PIRSF006806">
    <property type="entry name" value="FTHF_cligase"/>
    <property type="match status" value="1"/>
</dbReference>
<dbReference type="RefSeq" id="WP_071312020.1">
    <property type="nucleotide sequence ID" value="NZ_MLQQ01000001.1"/>
</dbReference>
<protein>
    <recommendedName>
        <fullName evidence="5">5-formyltetrahydrofolate cyclo-ligase</fullName>
        <ecNumber evidence="5">6.3.3.2</ecNumber>
    </recommendedName>
</protein>
<name>A0A1S2LXH8_9BACI</name>
<evidence type="ECO:0000313" key="7">
    <source>
        <dbReference type="Proteomes" id="UP000180098"/>
    </source>
</evidence>
<comment type="similarity">
    <text evidence="1 5">Belongs to the 5-formyltetrahydrofolate cyclo-ligase family.</text>
</comment>
<evidence type="ECO:0000256" key="5">
    <source>
        <dbReference type="RuleBase" id="RU361279"/>
    </source>
</evidence>
<sequence>MKPKKQLRDEMKRKLMQMNNEDYQIYSQQLQMKLLESKEWEEANTIGITISTNREVNTKPIIEAGWKQNKRIVVPKCYPSEKKLKFYEITSFDEVEDSFFSLKEPMVTITPLVEKNEIDLLVVPGLIFDQRGYRIGFGGGYYDRYLKEYVNNTVSLAFNFQLLDEIPKEEFDVPINRVIINT</sequence>
<reference evidence="6 7" key="1">
    <citation type="submission" date="2016-10" db="EMBL/GenBank/DDBJ databases">
        <title>Draft genome sequences of four alkaliphilic bacteria belonging to the Anaerobacillus genus.</title>
        <authorList>
            <person name="Bassil N.M."/>
            <person name="Lloyd J.R."/>
        </authorList>
    </citation>
    <scope>NUCLEOTIDE SEQUENCE [LARGE SCALE GENOMIC DNA]</scope>
    <source>
        <strain evidence="6 7">DSM 15340</strain>
    </source>
</reference>